<evidence type="ECO:0000313" key="9">
    <source>
        <dbReference type="EMBL" id="TVY07180.1"/>
    </source>
</evidence>
<feature type="transmembrane region" description="Helical" evidence="7">
    <location>
        <begin position="259"/>
        <end position="278"/>
    </location>
</feature>
<accession>A0A559K511</accession>
<dbReference type="GO" id="GO:0055085">
    <property type="term" value="P:transmembrane transport"/>
    <property type="evidence" value="ECO:0007669"/>
    <property type="project" value="InterPro"/>
</dbReference>
<reference evidence="9 10" key="1">
    <citation type="submission" date="2019-07" db="EMBL/GenBank/DDBJ databases">
        <authorList>
            <person name="Kim J."/>
        </authorList>
    </citation>
    <scope>NUCLEOTIDE SEQUENCE [LARGE SCALE GENOMIC DNA]</scope>
    <source>
        <strain evidence="9 10">JC52</strain>
    </source>
</reference>
<evidence type="ECO:0000313" key="10">
    <source>
        <dbReference type="Proteomes" id="UP000317036"/>
    </source>
</evidence>
<proteinExistence type="inferred from homology"/>
<feature type="transmembrane region" description="Helical" evidence="7">
    <location>
        <begin position="183"/>
        <end position="205"/>
    </location>
</feature>
<feature type="transmembrane region" description="Helical" evidence="7">
    <location>
        <begin position="142"/>
        <end position="162"/>
    </location>
</feature>
<keyword evidence="10" id="KW-1185">Reference proteome</keyword>
<evidence type="ECO:0000259" key="8">
    <source>
        <dbReference type="PROSITE" id="PS50928"/>
    </source>
</evidence>
<sequence length="293" mass="32807">MHTRISRDDKLFIAVSVTLVFIVVAATLYPFLYVFSSSISDPLAVLQNKVWLWPVGFSLAAYQKLLLYPQIGIGYMNTLFYTTVGTAVNIVLSAMMGYSLSRKTLVFRNFFIILVTFTLMFSGGLIPTFLIVKNLGLLDTRWALILPTAISAWNLLLLKTFFENIPKELEEAAIIDGCTDMQVLYRIMVPLSMPALATITLFYAVGHWNSYFNALIYLNDPQRFPIQIFLRNIVIGSQTSGAVDTTGTSVDNSIMTESLKYTMIMIVSTPIIIVYPFIQRHFVSGIMVGSVKG</sequence>
<dbReference type="PROSITE" id="PS50928">
    <property type="entry name" value="ABC_TM1"/>
    <property type="match status" value="1"/>
</dbReference>
<dbReference type="EMBL" id="VNJI01000041">
    <property type="protein sequence ID" value="TVY07180.1"/>
    <property type="molecule type" value="Genomic_DNA"/>
</dbReference>
<gene>
    <name evidence="9" type="ORF">FPZ49_25045</name>
</gene>
<evidence type="ECO:0000256" key="4">
    <source>
        <dbReference type="ARBA" id="ARBA00022692"/>
    </source>
</evidence>
<dbReference type="Gene3D" id="1.10.3720.10">
    <property type="entry name" value="MetI-like"/>
    <property type="match status" value="1"/>
</dbReference>
<dbReference type="SUPFAM" id="SSF161098">
    <property type="entry name" value="MetI-like"/>
    <property type="match status" value="1"/>
</dbReference>
<organism evidence="9 10">
    <name type="scientific">Paenibacillus cremeus</name>
    <dbReference type="NCBI Taxonomy" id="2163881"/>
    <lineage>
        <taxon>Bacteria</taxon>
        <taxon>Bacillati</taxon>
        <taxon>Bacillota</taxon>
        <taxon>Bacilli</taxon>
        <taxon>Bacillales</taxon>
        <taxon>Paenibacillaceae</taxon>
        <taxon>Paenibacillus</taxon>
    </lineage>
</organism>
<comment type="similarity">
    <text evidence="7">Belongs to the binding-protein-dependent transport system permease family.</text>
</comment>
<evidence type="ECO:0000256" key="6">
    <source>
        <dbReference type="ARBA" id="ARBA00023136"/>
    </source>
</evidence>
<evidence type="ECO:0000256" key="2">
    <source>
        <dbReference type="ARBA" id="ARBA00022448"/>
    </source>
</evidence>
<feature type="domain" description="ABC transmembrane type-1" evidence="8">
    <location>
        <begin position="75"/>
        <end position="272"/>
    </location>
</feature>
<keyword evidence="4 7" id="KW-0812">Transmembrane</keyword>
<name>A0A559K511_9BACL</name>
<dbReference type="InterPro" id="IPR035906">
    <property type="entry name" value="MetI-like_sf"/>
</dbReference>
<keyword evidence="3" id="KW-1003">Cell membrane</keyword>
<feature type="transmembrane region" description="Helical" evidence="7">
    <location>
        <begin position="110"/>
        <end position="130"/>
    </location>
</feature>
<evidence type="ECO:0000256" key="5">
    <source>
        <dbReference type="ARBA" id="ARBA00022989"/>
    </source>
</evidence>
<dbReference type="OrthoDB" id="157184at2"/>
<comment type="subcellular location">
    <subcellularLocation>
        <location evidence="1 7">Cell membrane</location>
        <topology evidence="1 7">Multi-pass membrane protein</topology>
    </subcellularLocation>
</comment>
<dbReference type="RefSeq" id="WP_144852261.1">
    <property type="nucleotide sequence ID" value="NZ_VNJI01000041.1"/>
</dbReference>
<dbReference type="Proteomes" id="UP000317036">
    <property type="component" value="Unassembled WGS sequence"/>
</dbReference>
<feature type="transmembrane region" description="Helical" evidence="7">
    <location>
        <begin position="79"/>
        <end position="98"/>
    </location>
</feature>
<keyword evidence="2 7" id="KW-0813">Transport</keyword>
<dbReference type="PANTHER" id="PTHR43744:SF9">
    <property type="entry name" value="POLYGALACTURONAN_RHAMNOGALACTURONAN TRANSPORT SYSTEM PERMEASE PROTEIN YTCP"/>
    <property type="match status" value="1"/>
</dbReference>
<feature type="transmembrane region" description="Helical" evidence="7">
    <location>
        <begin position="12"/>
        <end position="35"/>
    </location>
</feature>
<dbReference type="CDD" id="cd06261">
    <property type="entry name" value="TM_PBP2"/>
    <property type="match status" value="1"/>
</dbReference>
<evidence type="ECO:0000256" key="7">
    <source>
        <dbReference type="RuleBase" id="RU363032"/>
    </source>
</evidence>
<dbReference type="PANTHER" id="PTHR43744">
    <property type="entry name" value="ABC TRANSPORTER PERMEASE PROTEIN MG189-RELATED-RELATED"/>
    <property type="match status" value="1"/>
</dbReference>
<dbReference type="GO" id="GO:0005886">
    <property type="term" value="C:plasma membrane"/>
    <property type="evidence" value="ECO:0007669"/>
    <property type="project" value="UniProtKB-SubCell"/>
</dbReference>
<dbReference type="InterPro" id="IPR000515">
    <property type="entry name" value="MetI-like"/>
</dbReference>
<protein>
    <submittedName>
        <fullName evidence="9">Carbohydrate ABC transporter permease</fullName>
    </submittedName>
</protein>
<comment type="caution">
    <text evidence="9">The sequence shown here is derived from an EMBL/GenBank/DDBJ whole genome shotgun (WGS) entry which is preliminary data.</text>
</comment>
<keyword evidence="5 7" id="KW-1133">Transmembrane helix</keyword>
<dbReference type="Pfam" id="PF00528">
    <property type="entry name" value="BPD_transp_1"/>
    <property type="match status" value="1"/>
</dbReference>
<evidence type="ECO:0000256" key="3">
    <source>
        <dbReference type="ARBA" id="ARBA00022475"/>
    </source>
</evidence>
<dbReference type="AlphaFoldDB" id="A0A559K511"/>
<evidence type="ECO:0000256" key="1">
    <source>
        <dbReference type="ARBA" id="ARBA00004651"/>
    </source>
</evidence>
<keyword evidence="6 7" id="KW-0472">Membrane</keyword>